<dbReference type="AlphaFoldDB" id="A0A7Y6M0J6"/>
<dbReference type="GO" id="GO:0003700">
    <property type="term" value="F:DNA-binding transcription factor activity"/>
    <property type="evidence" value="ECO:0007669"/>
    <property type="project" value="InterPro"/>
</dbReference>
<dbReference type="CDD" id="cd08423">
    <property type="entry name" value="PBP2_LTTR_like_6"/>
    <property type="match status" value="1"/>
</dbReference>
<evidence type="ECO:0000256" key="4">
    <source>
        <dbReference type="ARBA" id="ARBA00023163"/>
    </source>
</evidence>
<accession>A0A7Y6M0J6</accession>
<feature type="domain" description="HTH lysR-type" evidence="5">
    <location>
        <begin position="2"/>
        <end position="59"/>
    </location>
</feature>
<dbReference type="GO" id="GO:0032993">
    <property type="term" value="C:protein-DNA complex"/>
    <property type="evidence" value="ECO:0007669"/>
    <property type="project" value="TreeGrafter"/>
</dbReference>
<evidence type="ECO:0000256" key="3">
    <source>
        <dbReference type="ARBA" id="ARBA00023125"/>
    </source>
</evidence>
<gene>
    <name evidence="6" type="ORF">HTZ77_04080</name>
</gene>
<dbReference type="InterPro" id="IPR036390">
    <property type="entry name" value="WH_DNA-bd_sf"/>
</dbReference>
<evidence type="ECO:0000313" key="6">
    <source>
        <dbReference type="EMBL" id="NUW30603.1"/>
    </source>
</evidence>
<dbReference type="FunFam" id="1.10.10.10:FF:000001">
    <property type="entry name" value="LysR family transcriptional regulator"/>
    <property type="match status" value="1"/>
</dbReference>
<organism evidence="6 7">
    <name type="scientific">Nonomuraea montanisoli</name>
    <dbReference type="NCBI Taxonomy" id="2741721"/>
    <lineage>
        <taxon>Bacteria</taxon>
        <taxon>Bacillati</taxon>
        <taxon>Actinomycetota</taxon>
        <taxon>Actinomycetes</taxon>
        <taxon>Streptosporangiales</taxon>
        <taxon>Streptosporangiaceae</taxon>
        <taxon>Nonomuraea</taxon>
    </lineage>
</organism>
<dbReference type="InterPro" id="IPR036388">
    <property type="entry name" value="WH-like_DNA-bd_sf"/>
</dbReference>
<dbReference type="Pfam" id="PF03466">
    <property type="entry name" value="LysR_substrate"/>
    <property type="match status" value="1"/>
</dbReference>
<comment type="similarity">
    <text evidence="1">Belongs to the LysR transcriptional regulatory family.</text>
</comment>
<dbReference type="InterPro" id="IPR000847">
    <property type="entry name" value="LysR_HTH_N"/>
</dbReference>
<keyword evidence="4" id="KW-0804">Transcription</keyword>
<dbReference type="PANTHER" id="PTHR30346">
    <property type="entry name" value="TRANSCRIPTIONAL DUAL REGULATOR HCAR-RELATED"/>
    <property type="match status" value="1"/>
</dbReference>
<dbReference type="EMBL" id="JABWGN010000002">
    <property type="protein sequence ID" value="NUW30603.1"/>
    <property type="molecule type" value="Genomic_DNA"/>
</dbReference>
<evidence type="ECO:0000313" key="7">
    <source>
        <dbReference type="Proteomes" id="UP000586042"/>
    </source>
</evidence>
<keyword evidence="3" id="KW-0238">DNA-binding</keyword>
<dbReference type="Gene3D" id="3.40.190.10">
    <property type="entry name" value="Periplasmic binding protein-like II"/>
    <property type="match status" value="2"/>
</dbReference>
<evidence type="ECO:0000259" key="5">
    <source>
        <dbReference type="PROSITE" id="PS50931"/>
    </source>
</evidence>
<dbReference type="Proteomes" id="UP000586042">
    <property type="component" value="Unassembled WGS sequence"/>
</dbReference>
<protein>
    <submittedName>
        <fullName evidence="6">LysR family transcriptional regulator</fullName>
    </submittedName>
</protein>
<evidence type="ECO:0000256" key="1">
    <source>
        <dbReference type="ARBA" id="ARBA00009437"/>
    </source>
</evidence>
<dbReference type="InterPro" id="IPR005119">
    <property type="entry name" value="LysR_subst-bd"/>
</dbReference>
<reference evidence="6 7" key="1">
    <citation type="submission" date="2020-06" db="EMBL/GenBank/DDBJ databases">
        <title>Nonomuraea sp. SMC257, a novel actinomycete isolated from soil.</title>
        <authorList>
            <person name="Chanama M."/>
        </authorList>
    </citation>
    <scope>NUCLEOTIDE SEQUENCE [LARGE SCALE GENOMIC DNA]</scope>
    <source>
        <strain evidence="6 7">SMC257</strain>
    </source>
</reference>
<dbReference type="GO" id="GO:0003677">
    <property type="term" value="F:DNA binding"/>
    <property type="evidence" value="ECO:0007669"/>
    <property type="project" value="UniProtKB-KW"/>
</dbReference>
<dbReference type="PROSITE" id="PS50931">
    <property type="entry name" value="HTH_LYSR"/>
    <property type="match status" value="1"/>
</dbReference>
<proteinExistence type="inferred from homology"/>
<dbReference type="Gene3D" id="1.10.10.10">
    <property type="entry name" value="Winged helix-like DNA-binding domain superfamily/Winged helix DNA-binding domain"/>
    <property type="match status" value="1"/>
</dbReference>
<keyword evidence="7" id="KW-1185">Reference proteome</keyword>
<evidence type="ECO:0000256" key="2">
    <source>
        <dbReference type="ARBA" id="ARBA00023015"/>
    </source>
</evidence>
<dbReference type="SUPFAM" id="SSF46785">
    <property type="entry name" value="Winged helix' DNA-binding domain"/>
    <property type="match status" value="1"/>
</dbReference>
<name>A0A7Y6M0J6_9ACTN</name>
<comment type="caution">
    <text evidence="6">The sequence shown here is derived from an EMBL/GenBank/DDBJ whole genome shotgun (WGS) entry which is preliminary data.</text>
</comment>
<dbReference type="Pfam" id="PF00126">
    <property type="entry name" value="HTH_1"/>
    <property type="match status" value="1"/>
</dbReference>
<sequence>MIDVQRLRVLREVARQGSFAKAAAVLLFTPSAVSQQIAGLERSVGVPVVERSTRGVMLTEPGRLLLEAADVVFAELRTAQERIDRIAAGHPRLTVATFSSGGRRLLPGALTAFVAAHPDVEVNVLEREPEDAVPLVREGVADLALAYHFDGPLPLVQGDRPVLEWTPLMDDPLSVVLPAGHRLAGREAVDLADLAGERWVLGCTKTEAFLRRYAERAGFEPVFAGGTSDYFFAQALVAAGVSVSLIPEVALDRSAAGVAVVPIRPPCPARQVGLVTSRRPADPGLVETLAGLLTRAAGQG</sequence>
<dbReference type="SUPFAM" id="SSF53850">
    <property type="entry name" value="Periplasmic binding protein-like II"/>
    <property type="match status" value="1"/>
</dbReference>
<dbReference type="PANTHER" id="PTHR30346:SF29">
    <property type="entry name" value="LYSR SUBSTRATE-BINDING"/>
    <property type="match status" value="1"/>
</dbReference>
<keyword evidence="2" id="KW-0805">Transcription regulation</keyword>